<name>A0A1G2SE59_9BACT</name>
<feature type="region of interest" description="Disordered" evidence="1">
    <location>
        <begin position="36"/>
        <end position="59"/>
    </location>
</feature>
<reference evidence="2 3" key="1">
    <citation type="journal article" date="2016" name="Nat. Commun.">
        <title>Thousands of microbial genomes shed light on interconnected biogeochemical processes in an aquifer system.</title>
        <authorList>
            <person name="Anantharaman K."/>
            <person name="Brown C.T."/>
            <person name="Hug L.A."/>
            <person name="Sharon I."/>
            <person name="Castelle C.J."/>
            <person name="Probst A.J."/>
            <person name="Thomas B.C."/>
            <person name="Singh A."/>
            <person name="Wilkins M.J."/>
            <person name="Karaoz U."/>
            <person name="Brodie E.L."/>
            <person name="Williams K.H."/>
            <person name="Hubbard S.S."/>
            <person name="Banfield J.F."/>
        </authorList>
    </citation>
    <scope>NUCLEOTIDE SEQUENCE [LARGE SCALE GENOMIC DNA]</scope>
</reference>
<evidence type="ECO:0000313" key="3">
    <source>
        <dbReference type="Proteomes" id="UP000177987"/>
    </source>
</evidence>
<dbReference type="PROSITE" id="PS51257">
    <property type="entry name" value="PROKAR_LIPOPROTEIN"/>
    <property type="match status" value="1"/>
</dbReference>
<gene>
    <name evidence="2" type="ORF">A2937_03895</name>
</gene>
<dbReference type="STRING" id="1802727.A2937_03895"/>
<dbReference type="AlphaFoldDB" id="A0A1G2SE59"/>
<comment type="caution">
    <text evidence="2">The sequence shown here is derived from an EMBL/GenBank/DDBJ whole genome shotgun (WGS) entry which is preliminary data.</text>
</comment>
<dbReference type="Proteomes" id="UP000177987">
    <property type="component" value="Unassembled WGS sequence"/>
</dbReference>
<proteinExistence type="predicted"/>
<evidence type="ECO:0000313" key="2">
    <source>
        <dbReference type="EMBL" id="OHA83265.1"/>
    </source>
</evidence>
<sequence>MEPKKSIFKYALGIILGVLALAGVCSISGCGGGGGSSSGEVSSTTPVPTPKPAPVIPDITPTDTNGVGLPLHVRQYIEATHPNSAKERAALFQYAKVVEAALVDAQDKVKSVQHGREADLAITCLVYTFGSVEAMDKPQVELKSVILNTDERIKAYFAYNDKLGGEVFHGTPYDQRASTCAVNPSTLPN</sequence>
<accession>A0A1G2SE59</accession>
<evidence type="ECO:0000256" key="1">
    <source>
        <dbReference type="SAM" id="MobiDB-lite"/>
    </source>
</evidence>
<protein>
    <recommendedName>
        <fullName evidence="4">Lipoprotein</fullName>
    </recommendedName>
</protein>
<evidence type="ECO:0008006" key="4">
    <source>
        <dbReference type="Google" id="ProtNLM"/>
    </source>
</evidence>
<dbReference type="EMBL" id="MHUW01000019">
    <property type="protein sequence ID" value="OHA83265.1"/>
    <property type="molecule type" value="Genomic_DNA"/>
</dbReference>
<organism evidence="2 3">
    <name type="scientific">Candidatus Yonathbacteria bacterium RIFCSPLOWO2_01_FULL_47_33b</name>
    <dbReference type="NCBI Taxonomy" id="1802727"/>
    <lineage>
        <taxon>Bacteria</taxon>
        <taxon>Candidatus Yonathiibacteriota</taxon>
    </lineage>
</organism>